<accession>A0AAV9BQM9</accession>
<sequence>MAEEDKVKGEMFWVGIEVWEDMVVLLAVVLEKGKAMKSGIGGFCGGVGWLEEEKCTIGQVVEKEHEDRNLWKRVRWEKKIWGVDMFGPLEMGNGILESVTSEVMSSLEEVPEMRLINTIIDLNLGKLFVESPSCKVKLEINLDQNLPCCEKEELELLGQRYQVQGYDEEVNMWFAEALARPYAWKGKYGPGQNIHVDAMRFRPNLIISGAEPYEEDSWRRLTIGGAYFTSLGGCNRCEMINLDFQSGEVRKSKEPLATLASFRRVKVITASDMLMSDNDIADILQETFTPVIFFRP</sequence>
<dbReference type="PROSITE" id="PS51340">
    <property type="entry name" value="MOSC"/>
    <property type="match status" value="1"/>
</dbReference>
<dbReference type="EMBL" id="JAUJYN010000002">
    <property type="protein sequence ID" value="KAK1278935.1"/>
    <property type="molecule type" value="Genomic_DNA"/>
</dbReference>
<dbReference type="Pfam" id="PF03473">
    <property type="entry name" value="MOSC"/>
    <property type="match status" value="1"/>
</dbReference>
<dbReference type="SUPFAM" id="SSF50800">
    <property type="entry name" value="PK beta-barrel domain-like"/>
    <property type="match status" value="1"/>
</dbReference>
<gene>
    <name evidence="2" type="ORF">QJS04_geneDACA017547</name>
</gene>
<reference evidence="2" key="2">
    <citation type="submission" date="2023-06" db="EMBL/GenBank/DDBJ databases">
        <authorList>
            <person name="Ma L."/>
            <person name="Liu K.-W."/>
            <person name="Li Z."/>
            <person name="Hsiao Y.-Y."/>
            <person name="Qi Y."/>
            <person name="Fu T."/>
            <person name="Tang G."/>
            <person name="Zhang D."/>
            <person name="Sun W.-H."/>
            <person name="Liu D.-K."/>
            <person name="Li Y."/>
            <person name="Chen G.-Z."/>
            <person name="Liu X.-D."/>
            <person name="Liao X.-Y."/>
            <person name="Jiang Y.-T."/>
            <person name="Yu X."/>
            <person name="Hao Y."/>
            <person name="Huang J."/>
            <person name="Zhao X.-W."/>
            <person name="Ke S."/>
            <person name="Chen Y.-Y."/>
            <person name="Wu W.-L."/>
            <person name="Hsu J.-L."/>
            <person name="Lin Y.-F."/>
            <person name="Huang M.-D."/>
            <person name="Li C.-Y."/>
            <person name="Huang L."/>
            <person name="Wang Z.-W."/>
            <person name="Zhao X."/>
            <person name="Zhong W.-Y."/>
            <person name="Peng D.-H."/>
            <person name="Ahmad S."/>
            <person name="Lan S."/>
            <person name="Zhang J.-S."/>
            <person name="Tsai W.-C."/>
            <person name="Van De Peer Y."/>
            <person name="Liu Z.-J."/>
        </authorList>
    </citation>
    <scope>NUCLEOTIDE SEQUENCE</scope>
    <source>
        <strain evidence="2">SCP</strain>
        <tissue evidence="2">Leaves</tissue>
    </source>
</reference>
<dbReference type="InterPro" id="IPR011037">
    <property type="entry name" value="Pyrv_Knase-like_insert_dom_sf"/>
</dbReference>
<keyword evidence="3" id="KW-1185">Reference proteome</keyword>
<dbReference type="GO" id="GO:0030151">
    <property type="term" value="F:molybdenum ion binding"/>
    <property type="evidence" value="ECO:0007669"/>
    <property type="project" value="InterPro"/>
</dbReference>
<reference evidence="2" key="1">
    <citation type="journal article" date="2023" name="Nat. Commun.">
        <title>Diploid and tetraploid genomes of Acorus and the evolution of monocots.</title>
        <authorList>
            <person name="Ma L."/>
            <person name="Liu K.W."/>
            <person name="Li Z."/>
            <person name="Hsiao Y.Y."/>
            <person name="Qi Y."/>
            <person name="Fu T."/>
            <person name="Tang G.D."/>
            <person name="Zhang D."/>
            <person name="Sun W.H."/>
            <person name="Liu D.K."/>
            <person name="Li Y."/>
            <person name="Chen G.Z."/>
            <person name="Liu X.D."/>
            <person name="Liao X.Y."/>
            <person name="Jiang Y.T."/>
            <person name="Yu X."/>
            <person name="Hao Y."/>
            <person name="Huang J."/>
            <person name="Zhao X.W."/>
            <person name="Ke S."/>
            <person name="Chen Y.Y."/>
            <person name="Wu W.L."/>
            <person name="Hsu J.L."/>
            <person name="Lin Y.F."/>
            <person name="Huang M.D."/>
            <person name="Li C.Y."/>
            <person name="Huang L."/>
            <person name="Wang Z.W."/>
            <person name="Zhao X."/>
            <person name="Zhong W.Y."/>
            <person name="Peng D.H."/>
            <person name="Ahmad S."/>
            <person name="Lan S."/>
            <person name="Zhang J.S."/>
            <person name="Tsai W.C."/>
            <person name="Van de Peer Y."/>
            <person name="Liu Z.J."/>
        </authorList>
    </citation>
    <scope>NUCLEOTIDE SEQUENCE</scope>
    <source>
        <strain evidence="2">SCP</strain>
    </source>
</reference>
<dbReference type="GO" id="GO:0003824">
    <property type="term" value="F:catalytic activity"/>
    <property type="evidence" value="ECO:0007669"/>
    <property type="project" value="InterPro"/>
</dbReference>
<dbReference type="InterPro" id="IPR005302">
    <property type="entry name" value="MoCF_Sase_C"/>
</dbReference>
<feature type="domain" description="MOSC" evidence="1">
    <location>
        <begin position="135"/>
        <end position="296"/>
    </location>
</feature>
<proteinExistence type="predicted"/>
<evidence type="ECO:0000259" key="1">
    <source>
        <dbReference type="PROSITE" id="PS51340"/>
    </source>
</evidence>
<dbReference type="Proteomes" id="UP001179952">
    <property type="component" value="Unassembled WGS sequence"/>
</dbReference>
<organism evidence="2 3">
    <name type="scientific">Acorus gramineus</name>
    <name type="common">Dwarf sweet flag</name>
    <dbReference type="NCBI Taxonomy" id="55184"/>
    <lineage>
        <taxon>Eukaryota</taxon>
        <taxon>Viridiplantae</taxon>
        <taxon>Streptophyta</taxon>
        <taxon>Embryophyta</taxon>
        <taxon>Tracheophyta</taxon>
        <taxon>Spermatophyta</taxon>
        <taxon>Magnoliopsida</taxon>
        <taxon>Liliopsida</taxon>
        <taxon>Acoraceae</taxon>
        <taxon>Acorus</taxon>
    </lineage>
</organism>
<evidence type="ECO:0000313" key="3">
    <source>
        <dbReference type="Proteomes" id="UP001179952"/>
    </source>
</evidence>
<name>A0AAV9BQM9_ACOGR</name>
<protein>
    <submittedName>
        <fullName evidence="2">Molybdenum cofactor sulfurase</fullName>
    </submittedName>
</protein>
<dbReference type="GO" id="GO:0030170">
    <property type="term" value="F:pyridoxal phosphate binding"/>
    <property type="evidence" value="ECO:0007669"/>
    <property type="project" value="InterPro"/>
</dbReference>
<dbReference type="AlphaFoldDB" id="A0AAV9BQM9"/>
<dbReference type="GO" id="GO:0032787">
    <property type="term" value="P:monocarboxylic acid metabolic process"/>
    <property type="evidence" value="ECO:0007669"/>
    <property type="project" value="UniProtKB-ARBA"/>
</dbReference>
<evidence type="ECO:0000313" key="2">
    <source>
        <dbReference type="EMBL" id="KAK1278935.1"/>
    </source>
</evidence>
<comment type="caution">
    <text evidence="2">The sequence shown here is derived from an EMBL/GenBank/DDBJ whole genome shotgun (WGS) entry which is preliminary data.</text>
</comment>
<dbReference type="SUPFAM" id="SSF141673">
    <property type="entry name" value="MOSC N-terminal domain-like"/>
    <property type="match status" value="1"/>
</dbReference>